<evidence type="ECO:0000259" key="1">
    <source>
        <dbReference type="PROSITE" id="PS50181"/>
    </source>
</evidence>
<dbReference type="InterPro" id="IPR001810">
    <property type="entry name" value="F-box_dom"/>
</dbReference>
<evidence type="ECO:0000313" key="3">
    <source>
        <dbReference type="Proteomes" id="UP000720189"/>
    </source>
</evidence>
<dbReference type="Proteomes" id="UP000720189">
    <property type="component" value="Unassembled WGS sequence"/>
</dbReference>
<reference evidence="2" key="1">
    <citation type="journal article" date="2021" name="Nat. Commun.">
        <title>Genetic determinants of endophytism in the Arabidopsis root mycobiome.</title>
        <authorList>
            <person name="Mesny F."/>
            <person name="Miyauchi S."/>
            <person name="Thiergart T."/>
            <person name="Pickel B."/>
            <person name="Atanasova L."/>
            <person name="Karlsson M."/>
            <person name="Huettel B."/>
            <person name="Barry K.W."/>
            <person name="Haridas S."/>
            <person name="Chen C."/>
            <person name="Bauer D."/>
            <person name="Andreopoulos W."/>
            <person name="Pangilinan J."/>
            <person name="LaButti K."/>
            <person name="Riley R."/>
            <person name="Lipzen A."/>
            <person name="Clum A."/>
            <person name="Drula E."/>
            <person name="Henrissat B."/>
            <person name="Kohler A."/>
            <person name="Grigoriev I.V."/>
            <person name="Martin F.M."/>
            <person name="Hacquard S."/>
        </authorList>
    </citation>
    <scope>NUCLEOTIDE SEQUENCE</scope>
    <source>
        <strain evidence="2">MPI-CAGE-AT-0023</strain>
    </source>
</reference>
<gene>
    <name evidence="2" type="ORF">BKA55DRAFT_580829</name>
</gene>
<sequence>MPLGLESCPEPIVECIVQLLDLDDIRNLRITCKSLALKSSQYHFRTFFRSKHVNVTVDALRTFAEGIEAGGLRCLIQYLYLVGIDKECEGRKPGRQSDWQKEETQRTQEVNLLSQAFNGLAKYSKNGSLRLLTLRVAIVRNGEETTLPAESGPLVPLQKSVWLCTMRTFDTIVSALAASNLRIDGLNIFSELDIQPTSLAYDQINTIDWNDSAFAKSLATLRSLSISLSTRVSEFRRALQENKEDVGRSSMKDVAEVQAEAGDENDFVGLSRLLRLCNQLENLEVDYLRIPKGYSAPVGHFYYETILQRMVELDTLPILKRCKFSGISAKETDLLGFIQRTRVRELSLEKSILCKGTFRSIFDYCTSRAASMTKLQFDTLYEISYERPRREKMIFFAGGGKSRIGFPSASATEWLDQEGESVRTSITYYTSPRTPIDNPWNPEWRRFRRAEDGRMVV</sequence>
<evidence type="ECO:0000313" key="2">
    <source>
        <dbReference type="EMBL" id="KAH7232208.1"/>
    </source>
</evidence>
<dbReference type="GeneID" id="70223939"/>
<dbReference type="RefSeq" id="XP_046043868.1">
    <property type="nucleotide sequence ID" value="XM_046193985.1"/>
</dbReference>
<dbReference type="PROSITE" id="PS50181">
    <property type="entry name" value="FBOX"/>
    <property type="match status" value="1"/>
</dbReference>
<accession>A0A9P9G4S1</accession>
<dbReference type="OrthoDB" id="3886018at2759"/>
<comment type="caution">
    <text evidence="2">The sequence shown here is derived from an EMBL/GenBank/DDBJ whole genome shotgun (WGS) entry which is preliminary data.</text>
</comment>
<protein>
    <recommendedName>
        <fullName evidence="1">F-box domain-containing protein</fullName>
    </recommendedName>
</protein>
<name>A0A9P9G4S1_FUSRE</name>
<organism evidence="2 3">
    <name type="scientific">Fusarium redolens</name>
    <dbReference type="NCBI Taxonomy" id="48865"/>
    <lineage>
        <taxon>Eukaryota</taxon>
        <taxon>Fungi</taxon>
        <taxon>Dikarya</taxon>
        <taxon>Ascomycota</taxon>
        <taxon>Pezizomycotina</taxon>
        <taxon>Sordariomycetes</taxon>
        <taxon>Hypocreomycetidae</taxon>
        <taxon>Hypocreales</taxon>
        <taxon>Nectriaceae</taxon>
        <taxon>Fusarium</taxon>
        <taxon>Fusarium redolens species complex</taxon>
    </lineage>
</organism>
<keyword evidence="3" id="KW-1185">Reference proteome</keyword>
<feature type="domain" description="F-box" evidence="1">
    <location>
        <begin position="2"/>
        <end position="47"/>
    </location>
</feature>
<dbReference type="AlphaFoldDB" id="A0A9P9G4S1"/>
<proteinExistence type="predicted"/>
<dbReference type="EMBL" id="JAGMUX010000019">
    <property type="protein sequence ID" value="KAH7232208.1"/>
    <property type="molecule type" value="Genomic_DNA"/>
</dbReference>